<proteinExistence type="predicted"/>
<reference evidence="1 2" key="1">
    <citation type="journal article" date="2014" name="Am. J. Bot.">
        <title>Genome assembly and annotation for red clover (Trifolium pratense; Fabaceae).</title>
        <authorList>
            <person name="Istvanek J."/>
            <person name="Jaros M."/>
            <person name="Krenek A."/>
            <person name="Repkova J."/>
        </authorList>
    </citation>
    <scope>NUCLEOTIDE SEQUENCE [LARGE SCALE GENOMIC DNA]</scope>
    <source>
        <strain evidence="2">cv. Tatra</strain>
        <tissue evidence="1">Young leaves</tissue>
    </source>
</reference>
<protein>
    <submittedName>
        <fullName evidence="1">Metalloendopeptidase</fullName>
    </submittedName>
</protein>
<dbReference type="EMBL" id="ASHM01055705">
    <property type="protein sequence ID" value="PNX88136.1"/>
    <property type="molecule type" value="Genomic_DNA"/>
</dbReference>
<reference evidence="1 2" key="2">
    <citation type="journal article" date="2017" name="Front. Plant Sci.">
        <title>Gene Classification and Mining of Molecular Markers Useful in Red Clover (Trifolium pratense) Breeding.</title>
        <authorList>
            <person name="Istvanek J."/>
            <person name="Dluhosova J."/>
            <person name="Dluhos P."/>
            <person name="Patkova L."/>
            <person name="Nedelnik J."/>
            <person name="Repkova J."/>
        </authorList>
    </citation>
    <scope>NUCLEOTIDE SEQUENCE [LARGE SCALE GENOMIC DNA]</scope>
    <source>
        <strain evidence="2">cv. Tatra</strain>
        <tissue evidence="1">Young leaves</tissue>
    </source>
</reference>
<comment type="caution">
    <text evidence="1">The sequence shown here is derived from an EMBL/GenBank/DDBJ whole genome shotgun (WGS) entry which is preliminary data.</text>
</comment>
<sequence>MPMPMAMAASTSTSVIGIGTNTNLSLPPHRYNRPSSISTRFRNNNNNRFFLSSPRDTTTRRRVVVQGGLGLRRTNKPDVWKHYSSFLSQPTATPLFQSCTSCCLASTKKRRSNLSRFLPGAFFHNSSFGLSKDKLRFGS</sequence>
<dbReference type="AlphaFoldDB" id="A0A2K3MBI1"/>
<organism evidence="1 2">
    <name type="scientific">Trifolium pratense</name>
    <name type="common">Red clover</name>
    <dbReference type="NCBI Taxonomy" id="57577"/>
    <lineage>
        <taxon>Eukaryota</taxon>
        <taxon>Viridiplantae</taxon>
        <taxon>Streptophyta</taxon>
        <taxon>Embryophyta</taxon>
        <taxon>Tracheophyta</taxon>
        <taxon>Spermatophyta</taxon>
        <taxon>Magnoliopsida</taxon>
        <taxon>eudicotyledons</taxon>
        <taxon>Gunneridae</taxon>
        <taxon>Pentapetalae</taxon>
        <taxon>rosids</taxon>
        <taxon>fabids</taxon>
        <taxon>Fabales</taxon>
        <taxon>Fabaceae</taxon>
        <taxon>Papilionoideae</taxon>
        <taxon>50 kb inversion clade</taxon>
        <taxon>NPAAA clade</taxon>
        <taxon>Hologalegina</taxon>
        <taxon>IRL clade</taxon>
        <taxon>Trifolieae</taxon>
        <taxon>Trifolium</taxon>
    </lineage>
</organism>
<dbReference type="Proteomes" id="UP000236291">
    <property type="component" value="Unassembled WGS sequence"/>
</dbReference>
<gene>
    <name evidence="1" type="ORF">L195_g044237</name>
</gene>
<name>A0A2K3MBI1_TRIPR</name>
<feature type="non-terminal residue" evidence="1">
    <location>
        <position position="139"/>
    </location>
</feature>
<evidence type="ECO:0000313" key="2">
    <source>
        <dbReference type="Proteomes" id="UP000236291"/>
    </source>
</evidence>
<accession>A0A2K3MBI1</accession>
<evidence type="ECO:0000313" key="1">
    <source>
        <dbReference type="EMBL" id="PNX88136.1"/>
    </source>
</evidence>